<comment type="similarity">
    <text evidence="1 8 9">Belongs to the universal ribosomal protein uS8 family.</text>
</comment>
<dbReference type="FunFam" id="3.30.1370.30:FF:000002">
    <property type="entry name" value="30S ribosomal protein S8"/>
    <property type="match status" value="1"/>
</dbReference>
<dbReference type="GO" id="GO:0005840">
    <property type="term" value="C:ribosome"/>
    <property type="evidence" value="ECO:0007669"/>
    <property type="project" value="UniProtKB-KW"/>
</dbReference>
<dbReference type="Pfam" id="PF00410">
    <property type="entry name" value="Ribosomal_S8"/>
    <property type="match status" value="1"/>
</dbReference>
<keyword evidence="3 8" id="KW-0694">RNA-binding</keyword>
<dbReference type="GO" id="GO:0019843">
    <property type="term" value="F:rRNA binding"/>
    <property type="evidence" value="ECO:0007669"/>
    <property type="project" value="UniProtKB-UniRule"/>
</dbReference>
<evidence type="ECO:0000313" key="11">
    <source>
        <dbReference type="Proteomes" id="UP000217895"/>
    </source>
</evidence>
<dbReference type="GO" id="GO:0005737">
    <property type="term" value="C:cytoplasm"/>
    <property type="evidence" value="ECO:0007669"/>
    <property type="project" value="UniProtKB-ARBA"/>
</dbReference>
<dbReference type="GO" id="GO:0006412">
    <property type="term" value="P:translation"/>
    <property type="evidence" value="ECO:0007669"/>
    <property type="project" value="UniProtKB-UniRule"/>
</dbReference>
<dbReference type="PROSITE" id="PS00053">
    <property type="entry name" value="RIBOSOMAL_S8"/>
    <property type="match status" value="1"/>
</dbReference>
<name>A0A1Z4JD89_LEPBY</name>
<evidence type="ECO:0000256" key="5">
    <source>
        <dbReference type="ARBA" id="ARBA00023274"/>
    </source>
</evidence>
<reference evidence="10 11" key="1">
    <citation type="submission" date="2017-06" db="EMBL/GenBank/DDBJ databases">
        <title>Genome sequencing of cyanobaciteial culture collection at National Institute for Environmental Studies (NIES).</title>
        <authorList>
            <person name="Hirose Y."/>
            <person name="Shimura Y."/>
            <person name="Fujisawa T."/>
            <person name="Nakamura Y."/>
            <person name="Kawachi M."/>
        </authorList>
    </citation>
    <scope>NUCLEOTIDE SEQUENCE [LARGE SCALE GENOMIC DNA]</scope>
    <source>
        <strain evidence="10 11">NIES-2135</strain>
    </source>
</reference>
<evidence type="ECO:0000313" key="10">
    <source>
        <dbReference type="EMBL" id="BAY54706.1"/>
    </source>
</evidence>
<evidence type="ECO:0000256" key="2">
    <source>
        <dbReference type="ARBA" id="ARBA00022730"/>
    </source>
</evidence>
<dbReference type="GO" id="GO:1990904">
    <property type="term" value="C:ribonucleoprotein complex"/>
    <property type="evidence" value="ECO:0007669"/>
    <property type="project" value="UniProtKB-KW"/>
</dbReference>
<dbReference type="InterPro" id="IPR047863">
    <property type="entry name" value="Ribosomal_uS8_CS"/>
</dbReference>
<proteinExistence type="inferred from homology"/>
<dbReference type="NCBIfam" id="NF001109">
    <property type="entry name" value="PRK00136.1"/>
    <property type="match status" value="1"/>
</dbReference>
<dbReference type="InterPro" id="IPR035987">
    <property type="entry name" value="Ribosomal_uS8_sf"/>
</dbReference>
<evidence type="ECO:0000256" key="1">
    <source>
        <dbReference type="ARBA" id="ARBA00006471"/>
    </source>
</evidence>
<protein>
    <recommendedName>
        <fullName evidence="6 8">Small ribosomal subunit protein uS8</fullName>
    </recommendedName>
</protein>
<dbReference type="FunFam" id="3.30.1490.10:FF:000001">
    <property type="entry name" value="30S ribosomal protein S8"/>
    <property type="match status" value="1"/>
</dbReference>
<dbReference type="Proteomes" id="UP000217895">
    <property type="component" value="Chromosome"/>
</dbReference>
<accession>A0A1Z4JD89</accession>
<organism evidence="10 11">
    <name type="scientific">Leptolyngbya boryana NIES-2135</name>
    <dbReference type="NCBI Taxonomy" id="1973484"/>
    <lineage>
        <taxon>Bacteria</taxon>
        <taxon>Bacillati</taxon>
        <taxon>Cyanobacteriota</taxon>
        <taxon>Cyanophyceae</taxon>
        <taxon>Leptolyngbyales</taxon>
        <taxon>Leptolyngbyaceae</taxon>
        <taxon>Leptolyngbya group</taxon>
        <taxon>Leptolyngbya</taxon>
    </lineage>
</organism>
<dbReference type="SUPFAM" id="SSF56047">
    <property type="entry name" value="Ribosomal protein S8"/>
    <property type="match status" value="1"/>
</dbReference>
<comment type="subunit">
    <text evidence="7 8">Part of the 30S ribosomal subunit. Contacts proteins S5 and S12.</text>
</comment>
<evidence type="ECO:0000256" key="9">
    <source>
        <dbReference type="RuleBase" id="RU003660"/>
    </source>
</evidence>
<dbReference type="AlphaFoldDB" id="A0A1Z4JD89"/>
<keyword evidence="5 8" id="KW-0687">Ribonucleoprotein</keyword>
<evidence type="ECO:0000256" key="7">
    <source>
        <dbReference type="ARBA" id="ARBA00046740"/>
    </source>
</evidence>
<sequence length="133" mass="14499">MAANDTISDMLTRIRNASLARHQTTEVPSTRMTRSIAEVLVSEGFISSVEEVGEAPKKNLVLGLKYKGKNRKPIITALKRVSRPGLRVYSNRKDLPRVLGGIGIAIVSTSSGIMTDRDARKTGVGGEVLCYVW</sequence>
<dbReference type="GO" id="GO:0003735">
    <property type="term" value="F:structural constituent of ribosome"/>
    <property type="evidence" value="ECO:0007669"/>
    <property type="project" value="InterPro"/>
</dbReference>
<evidence type="ECO:0000256" key="6">
    <source>
        <dbReference type="ARBA" id="ARBA00035258"/>
    </source>
</evidence>
<keyword evidence="2 8" id="KW-0699">rRNA-binding</keyword>
<evidence type="ECO:0000256" key="4">
    <source>
        <dbReference type="ARBA" id="ARBA00022980"/>
    </source>
</evidence>
<evidence type="ECO:0000256" key="3">
    <source>
        <dbReference type="ARBA" id="ARBA00022884"/>
    </source>
</evidence>
<keyword evidence="4 8" id="KW-0689">Ribosomal protein</keyword>
<comment type="function">
    <text evidence="8">One of the primary rRNA binding proteins, it binds directly to 16S rRNA central domain where it helps coordinate assembly of the platform of the 30S subunit.</text>
</comment>
<dbReference type="Gene3D" id="3.30.1370.30">
    <property type="match status" value="1"/>
</dbReference>
<keyword evidence="11" id="KW-1185">Reference proteome</keyword>
<dbReference type="Gene3D" id="3.30.1490.10">
    <property type="match status" value="1"/>
</dbReference>
<dbReference type="PANTHER" id="PTHR11758">
    <property type="entry name" value="40S RIBOSOMAL PROTEIN S15A"/>
    <property type="match status" value="1"/>
</dbReference>
<gene>
    <name evidence="8" type="primary">rpsH</name>
    <name evidence="8" type="synonym">rps8</name>
    <name evidence="10" type="ORF">NIES2135_15240</name>
</gene>
<evidence type="ECO:0000256" key="8">
    <source>
        <dbReference type="HAMAP-Rule" id="MF_01302"/>
    </source>
</evidence>
<dbReference type="InterPro" id="IPR000630">
    <property type="entry name" value="Ribosomal_uS8"/>
</dbReference>
<dbReference type="HAMAP" id="MF_01302_B">
    <property type="entry name" value="Ribosomal_uS8_B"/>
    <property type="match status" value="1"/>
</dbReference>
<dbReference type="EMBL" id="AP018203">
    <property type="protein sequence ID" value="BAY54706.1"/>
    <property type="molecule type" value="Genomic_DNA"/>
</dbReference>